<dbReference type="RefSeq" id="WP_179815144.1">
    <property type="nucleotide sequence ID" value="NZ_JACBZD010000001.1"/>
</dbReference>
<name>A0A852ZW13_9ACTN</name>
<evidence type="ECO:0000313" key="2">
    <source>
        <dbReference type="Proteomes" id="UP000567795"/>
    </source>
</evidence>
<protein>
    <recommendedName>
        <fullName evidence="3">DUF3515 domain-containing protein</fullName>
    </recommendedName>
</protein>
<dbReference type="InterPro" id="IPR021903">
    <property type="entry name" value="DUF3515"/>
</dbReference>
<proteinExistence type="predicted"/>
<dbReference type="AlphaFoldDB" id="A0A852ZW13"/>
<gene>
    <name evidence="1" type="ORF">FHU37_003526</name>
</gene>
<evidence type="ECO:0000313" key="1">
    <source>
        <dbReference type="EMBL" id="NYI06583.1"/>
    </source>
</evidence>
<evidence type="ECO:0008006" key="3">
    <source>
        <dbReference type="Google" id="ProtNLM"/>
    </source>
</evidence>
<dbReference type="Pfam" id="PF12028">
    <property type="entry name" value="DUF3515"/>
    <property type="match status" value="1"/>
</dbReference>
<sequence>MPGTSRIGRAAPAAAGLGLLLAAATGCGPVEVDPPSPEGAAVASCDALMAELPATVYDLAEVETEPASPYVRAWGDPAIVLRCGVPRPAVLTPGTEGYDPLSDAVGVNDVDWLFERTEDGYRFTTVQREAFVEVTVPGEYAPETGALTDLADPVRRAVPSVFE</sequence>
<organism evidence="1 2">
    <name type="scientific">Allostreptomyces psammosilenae</name>
    <dbReference type="NCBI Taxonomy" id="1892865"/>
    <lineage>
        <taxon>Bacteria</taxon>
        <taxon>Bacillati</taxon>
        <taxon>Actinomycetota</taxon>
        <taxon>Actinomycetes</taxon>
        <taxon>Kitasatosporales</taxon>
        <taxon>Streptomycetaceae</taxon>
        <taxon>Allostreptomyces</taxon>
    </lineage>
</organism>
<dbReference type="PROSITE" id="PS51257">
    <property type="entry name" value="PROKAR_LIPOPROTEIN"/>
    <property type="match status" value="1"/>
</dbReference>
<accession>A0A852ZW13</accession>
<reference evidence="1 2" key="1">
    <citation type="submission" date="2020-07" db="EMBL/GenBank/DDBJ databases">
        <title>Sequencing the genomes of 1000 actinobacteria strains.</title>
        <authorList>
            <person name="Klenk H.-P."/>
        </authorList>
    </citation>
    <scope>NUCLEOTIDE SEQUENCE [LARGE SCALE GENOMIC DNA]</scope>
    <source>
        <strain evidence="1 2">DSM 42178</strain>
    </source>
</reference>
<dbReference type="EMBL" id="JACBZD010000001">
    <property type="protein sequence ID" value="NYI06583.1"/>
    <property type="molecule type" value="Genomic_DNA"/>
</dbReference>
<keyword evidence="2" id="KW-1185">Reference proteome</keyword>
<dbReference type="Proteomes" id="UP000567795">
    <property type="component" value="Unassembled WGS sequence"/>
</dbReference>
<comment type="caution">
    <text evidence="1">The sequence shown here is derived from an EMBL/GenBank/DDBJ whole genome shotgun (WGS) entry which is preliminary data.</text>
</comment>